<protein>
    <submittedName>
        <fullName evidence="1">Uncharacterized protein</fullName>
    </submittedName>
</protein>
<organism evidence="1 2">
    <name type="scientific">Taxus chinensis</name>
    <name type="common">Chinese yew</name>
    <name type="synonym">Taxus wallichiana var. chinensis</name>
    <dbReference type="NCBI Taxonomy" id="29808"/>
    <lineage>
        <taxon>Eukaryota</taxon>
        <taxon>Viridiplantae</taxon>
        <taxon>Streptophyta</taxon>
        <taxon>Embryophyta</taxon>
        <taxon>Tracheophyta</taxon>
        <taxon>Spermatophyta</taxon>
        <taxon>Pinopsida</taxon>
        <taxon>Pinidae</taxon>
        <taxon>Conifers II</taxon>
        <taxon>Cupressales</taxon>
        <taxon>Taxaceae</taxon>
        <taxon>Taxus</taxon>
    </lineage>
</organism>
<comment type="caution">
    <text evidence="1">The sequence shown here is derived from an EMBL/GenBank/DDBJ whole genome shotgun (WGS) entry which is preliminary data.</text>
</comment>
<feature type="non-terminal residue" evidence="1">
    <location>
        <position position="1"/>
    </location>
</feature>
<accession>A0AA38LAU5</accession>
<sequence length="79" mass="8879">ISSAMTRYEVCEDSPKSKDEELHSKLEELHLNQCEELLTFSTNAEISEQASPVSVLDASLFYKDDSSPSPIKKCLIPFK</sequence>
<proteinExistence type="predicted"/>
<dbReference type="Proteomes" id="UP000824469">
    <property type="component" value="Unassembled WGS sequence"/>
</dbReference>
<keyword evidence="2" id="KW-1185">Reference proteome</keyword>
<evidence type="ECO:0000313" key="2">
    <source>
        <dbReference type="Proteomes" id="UP000824469"/>
    </source>
</evidence>
<evidence type="ECO:0000313" key="1">
    <source>
        <dbReference type="EMBL" id="KAH9314885.1"/>
    </source>
</evidence>
<dbReference type="AlphaFoldDB" id="A0AA38LAU5"/>
<feature type="non-terminal residue" evidence="1">
    <location>
        <position position="79"/>
    </location>
</feature>
<reference evidence="1 2" key="1">
    <citation type="journal article" date="2021" name="Nat. Plants">
        <title>The Taxus genome provides insights into paclitaxel biosynthesis.</title>
        <authorList>
            <person name="Xiong X."/>
            <person name="Gou J."/>
            <person name="Liao Q."/>
            <person name="Li Y."/>
            <person name="Zhou Q."/>
            <person name="Bi G."/>
            <person name="Li C."/>
            <person name="Du R."/>
            <person name="Wang X."/>
            <person name="Sun T."/>
            <person name="Guo L."/>
            <person name="Liang H."/>
            <person name="Lu P."/>
            <person name="Wu Y."/>
            <person name="Zhang Z."/>
            <person name="Ro D.K."/>
            <person name="Shang Y."/>
            <person name="Huang S."/>
            <person name="Yan J."/>
        </authorList>
    </citation>
    <scope>NUCLEOTIDE SEQUENCE [LARGE SCALE GENOMIC DNA]</scope>
    <source>
        <strain evidence="1">Ta-2019</strain>
    </source>
</reference>
<name>A0AA38LAU5_TAXCH</name>
<gene>
    <name evidence="1" type="ORF">KI387_023512</name>
</gene>
<dbReference type="EMBL" id="JAHRHJ020000005">
    <property type="protein sequence ID" value="KAH9314885.1"/>
    <property type="molecule type" value="Genomic_DNA"/>
</dbReference>